<sequence>MDTEEIARLCATMTLKEREGLVRTLRKELRAKGSQRLSSSLVGNVLSKQLVNREAFMAVMAKIWRVKGRLEIEMVSHNIFTFHFSDPCDKQMVLAGGPWSFDNDLIVLEEPKGRGEIQVENRECAWESFYVSEWPLRPIGEKGDVVRKQCNGAAGDGSKNSITTEEATQTSTPPSKHNGEMFIFKGTQTLTPPQVVGNGSDGKWRASLPNDSATKDYGSVLVPVDSGQNTSKMKSAMDLSTDASKGQEMKPAGMIAGAATARVEMSSAVSGNQDSRTKVSVGSWKRSFGKREVDGGGVSDDKRQRIGLVSDDDCLPISNKRELNKDLKAKQRELQCATAVIRDDSWDDIRRIEKELDDLLEVDEMYWRQRSRENWLQCGDKNSKFFHASASARRSRNKISGIFDSSNS</sequence>
<comment type="caution">
    <text evidence="3">The sequence shown here is derived from an EMBL/GenBank/DDBJ whole genome shotgun (WGS) entry which is preliminary data.</text>
</comment>
<organism evidence="3 4">
    <name type="scientific">Acer yangbiense</name>
    <dbReference type="NCBI Taxonomy" id="1000413"/>
    <lineage>
        <taxon>Eukaryota</taxon>
        <taxon>Viridiplantae</taxon>
        <taxon>Streptophyta</taxon>
        <taxon>Embryophyta</taxon>
        <taxon>Tracheophyta</taxon>
        <taxon>Spermatophyta</taxon>
        <taxon>Magnoliopsida</taxon>
        <taxon>eudicotyledons</taxon>
        <taxon>Gunneridae</taxon>
        <taxon>Pentapetalae</taxon>
        <taxon>rosids</taxon>
        <taxon>malvids</taxon>
        <taxon>Sapindales</taxon>
        <taxon>Sapindaceae</taxon>
        <taxon>Hippocastanoideae</taxon>
        <taxon>Acereae</taxon>
        <taxon>Acer</taxon>
    </lineage>
</organism>
<evidence type="ECO:0000313" key="4">
    <source>
        <dbReference type="Proteomes" id="UP000323000"/>
    </source>
</evidence>
<evidence type="ECO:0000256" key="1">
    <source>
        <dbReference type="SAM" id="MobiDB-lite"/>
    </source>
</evidence>
<dbReference type="Pfam" id="PF14111">
    <property type="entry name" value="DUF4283"/>
    <property type="match status" value="1"/>
</dbReference>
<feature type="compositionally biased region" description="Polar residues" evidence="1">
    <location>
        <begin position="158"/>
        <end position="175"/>
    </location>
</feature>
<dbReference type="InterPro" id="IPR025558">
    <property type="entry name" value="DUF4283"/>
</dbReference>
<evidence type="ECO:0000313" key="3">
    <source>
        <dbReference type="EMBL" id="TXG48954.1"/>
    </source>
</evidence>
<evidence type="ECO:0000259" key="2">
    <source>
        <dbReference type="Pfam" id="PF14111"/>
    </source>
</evidence>
<protein>
    <recommendedName>
        <fullName evidence="2">DUF4283 domain-containing protein</fullName>
    </recommendedName>
</protein>
<dbReference type="AlphaFoldDB" id="A0A5C7GVX0"/>
<reference evidence="4" key="1">
    <citation type="journal article" date="2019" name="Gigascience">
        <title>De novo genome assembly of the endangered Acer yangbiense, a plant species with extremely small populations endemic to Yunnan Province, China.</title>
        <authorList>
            <person name="Yang J."/>
            <person name="Wariss H.M."/>
            <person name="Tao L."/>
            <person name="Zhang R."/>
            <person name="Yun Q."/>
            <person name="Hollingsworth P."/>
            <person name="Dao Z."/>
            <person name="Luo G."/>
            <person name="Guo H."/>
            <person name="Ma Y."/>
            <person name="Sun W."/>
        </authorList>
    </citation>
    <scope>NUCLEOTIDE SEQUENCE [LARGE SCALE GENOMIC DNA]</scope>
    <source>
        <strain evidence="4">cv. Malutang</strain>
    </source>
</reference>
<dbReference type="OrthoDB" id="1939594at2759"/>
<name>A0A5C7GVX0_9ROSI</name>
<feature type="region of interest" description="Disordered" evidence="1">
    <location>
        <begin position="150"/>
        <end position="236"/>
    </location>
</feature>
<dbReference type="EMBL" id="VAHF01000012">
    <property type="protein sequence ID" value="TXG48954.1"/>
    <property type="molecule type" value="Genomic_DNA"/>
</dbReference>
<feature type="domain" description="DUF4283" evidence="2">
    <location>
        <begin position="35"/>
        <end position="109"/>
    </location>
</feature>
<proteinExistence type="predicted"/>
<gene>
    <name evidence="3" type="ORF">EZV62_024829</name>
</gene>
<accession>A0A5C7GVX0</accession>
<dbReference type="Proteomes" id="UP000323000">
    <property type="component" value="Chromosome 12"/>
</dbReference>
<keyword evidence="4" id="KW-1185">Reference proteome</keyword>